<gene>
    <name evidence="1" type="ORF">BSR29_05895</name>
</gene>
<comment type="caution">
    <text evidence="1">The sequence shown here is derived from an EMBL/GenBank/DDBJ whole genome shotgun (WGS) entry which is preliminary data.</text>
</comment>
<proteinExistence type="predicted"/>
<protein>
    <submittedName>
        <fullName evidence="1">Uncharacterized protein</fullName>
    </submittedName>
</protein>
<accession>A0A1Q5PLS5</accession>
<sequence length="416" mass="45689">MVSLLALSACSWGTGAAGQKIASFEKVNLNQVKYVVEAGTDASDQRQKRGSVLIFINKDQSVSLLEKADMYGQTFSWNKDSIFFADKDYDYFWDGEKLAKRAAPKANYIDGLVTLEDGRSRVAAFNAGSKDRSDYREEISLVDQKASLLGITNRPMAITSACGNAAYGISLNRGSEGNAYLALNQLLQNQKPDPKVVAKSSLVGEETLLYSPSAPCINGQIAFLSVQGFPDDQNIGVASRIPSVEAPIIKSERPLEDYQQEQSDRKHKYVSTLELWDSKTFEHRIIPLTDLQGEPLALESEAVAMAYYSEASADSKELTWLAGTGQIMKTNLGTGRTTQVGEGISKSEPGQSHWVVADFGYRIITVLDQDLENQKLTLYQFDRKTGDQVQKEDLSFVSQYLDGNKTIGGISVPPTD</sequence>
<dbReference type="STRING" id="1921764.BSR28_05510"/>
<dbReference type="Proteomes" id="UP000186785">
    <property type="component" value="Unassembled WGS sequence"/>
</dbReference>
<reference evidence="1 2" key="1">
    <citation type="submission" date="2016-11" db="EMBL/GenBank/DDBJ databases">
        <title>Actinomyces gypaetusis sp. nov. isolated from the vulture Gypaetus barbatus in Qinghai Tibet Plateau China.</title>
        <authorList>
            <person name="Meng X."/>
        </authorList>
    </citation>
    <scope>NUCLEOTIDE SEQUENCE [LARGE SCALE GENOMIC DNA]</scope>
    <source>
        <strain evidence="1 2">VUL4_2</strain>
    </source>
</reference>
<name>A0A1Q5PLS5_9ACTO</name>
<evidence type="ECO:0000313" key="1">
    <source>
        <dbReference type="EMBL" id="OKL48008.1"/>
    </source>
</evidence>
<dbReference type="RefSeq" id="WP_073709366.1">
    <property type="nucleotide sequence ID" value="NZ_MQSV01000003.1"/>
</dbReference>
<evidence type="ECO:0000313" key="2">
    <source>
        <dbReference type="Proteomes" id="UP000186785"/>
    </source>
</evidence>
<dbReference type="OrthoDB" id="3242480at2"/>
<dbReference type="EMBL" id="MQSV01000003">
    <property type="protein sequence ID" value="OKL48008.1"/>
    <property type="molecule type" value="Genomic_DNA"/>
</dbReference>
<keyword evidence="2" id="KW-1185">Reference proteome</keyword>
<dbReference type="AlphaFoldDB" id="A0A1Q5PLS5"/>
<organism evidence="1 2">
    <name type="scientific">Boudabousia liubingyangii</name>
    <dbReference type="NCBI Taxonomy" id="1921764"/>
    <lineage>
        <taxon>Bacteria</taxon>
        <taxon>Bacillati</taxon>
        <taxon>Actinomycetota</taxon>
        <taxon>Actinomycetes</taxon>
        <taxon>Actinomycetales</taxon>
        <taxon>Actinomycetaceae</taxon>
        <taxon>Boudabousia</taxon>
    </lineage>
</organism>